<sequence length="11" mass="1350">MIRNIICSRML</sequence>
<proteinExistence type="predicted"/>
<evidence type="ECO:0000313" key="1">
    <source>
        <dbReference type="EMBL" id="MBX46593.1"/>
    </source>
</evidence>
<dbReference type="EMBL" id="GGEC01066109">
    <property type="protein sequence ID" value="MBX46593.1"/>
    <property type="molecule type" value="Transcribed_RNA"/>
</dbReference>
<protein>
    <submittedName>
        <fullName evidence="1">Uncharacterized protein</fullName>
    </submittedName>
</protein>
<reference evidence="1" key="1">
    <citation type="submission" date="2018-02" db="EMBL/GenBank/DDBJ databases">
        <title>Rhizophora mucronata_Transcriptome.</title>
        <authorList>
            <person name="Meera S.P."/>
            <person name="Sreeshan A."/>
            <person name="Augustine A."/>
        </authorList>
    </citation>
    <scope>NUCLEOTIDE SEQUENCE</scope>
    <source>
        <tissue evidence="1">Leaf</tissue>
    </source>
</reference>
<name>A0A2P2NVW6_RHIMU</name>
<organism evidence="1">
    <name type="scientific">Rhizophora mucronata</name>
    <name type="common">Asiatic mangrove</name>
    <dbReference type="NCBI Taxonomy" id="61149"/>
    <lineage>
        <taxon>Eukaryota</taxon>
        <taxon>Viridiplantae</taxon>
        <taxon>Streptophyta</taxon>
        <taxon>Embryophyta</taxon>
        <taxon>Tracheophyta</taxon>
        <taxon>Spermatophyta</taxon>
        <taxon>Magnoliopsida</taxon>
        <taxon>eudicotyledons</taxon>
        <taxon>Gunneridae</taxon>
        <taxon>Pentapetalae</taxon>
        <taxon>rosids</taxon>
        <taxon>fabids</taxon>
        <taxon>Malpighiales</taxon>
        <taxon>Rhizophoraceae</taxon>
        <taxon>Rhizophora</taxon>
    </lineage>
</organism>
<accession>A0A2P2NVW6</accession>